<evidence type="ECO:0000259" key="2">
    <source>
        <dbReference type="SMART" id="SM00843"/>
    </source>
</evidence>
<accession>A0A0G1KH96</accession>
<protein>
    <submittedName>
        <fullName evidence="3">Cell division protein FtsK/SpoIIIE</fullName>
    </submittedName>
</protein>
<feature type="domain" description="FtsK gamma" evidence="2">
    <location>
        <begin position="83"/>
        <end position="148"/>
    </location>
</feature>
<gene>
    <name evidence="3" type="ORF">UW82_C0053G0004</name>
</gene>
<evidence type="ECO:0000256" key="1">
    <source>
        <dbReference type="SAM" id="MobiDB-lite"/>
    </source>
</evidence>
<dbReference type="InterPro" id="IPR036390">
    <property type="entry name" value="WH_DNA-bd_sf"/>
</dbReference>
<sequence>MIKANIPCRVAFNVTSQVDSRVIIDQAGAEKLIGRGDMLFVPPDASKPTRIQGAYIGDGEISKLVDWLKSTGFAPEYKEDVLDTPDDDLYDRAVEAVVSAGKASVSFLQRRLSVGYARAARIMDQLEETKVVSPPDSNRERQVLTGASRTNDGLDFVDNQLDQ</sequence>
<evidence type="ECO:0000313" key="3">
    <source>
        <dbReference type="EMBL" id="KKT82890.1"/>
    </source>
</evidence>
<dbReference type="Gene3D" id="1.10.10.10">
    <property type="entry name" value="Winged helix-like DNA-binding domain superfamily/Winged helix DNA-binding domain"/>
    <property type="match status" value="1"/>
</dbReference>
<dbReference type="SUPFAM" id="SSF46785">
    <property type="entry name" value="Winged helix' DNA-binding domain"/>
    <property type="match status" value="1"/>
</dbReference>
<feature type="region of interest" description="Disordered" evidence="1">
    <location>
        <begin position="130"/>
        <end position="163"/>
    </location>
</feature>
<dbReference type="EMBL" id="LCJU01000053">
    <property type="protein sequence ID" value="KKT82890.1"/>
    <property type="molecule type" value="Genomic_DNA"/>
</dbReference>
<dbReference type="AlphaFoldDB" id="A0A0G1KH96"/>
<name>A0A0G1KH96_UNCKA</name>
<keyword evidence="3" id="KW-0132">Cell division</keyword>
<dbReference type="Pfam" id="PF09397">
    <property type="entry name" value="FtsK_gamma"/>
    <property type="match status" value="1"/>
</dbReference>
<comment type="caution">
    <text evidence="3">The sequence shown here is derived from an EMBL/GenBank/DDBJ whole genome shotgun (WGS) entry which is preliminary data.</text>
</comment>
<dbReference type="InterPro" id="IPR027417">
    <property type="entry name" value="P-loop_NTPase"/>
</dbReference>
<dbReference type="InterPro" id="IPR050206">
    <property type="entry name" value="FtsK/SpoIIIE/SftA"/>
</dbReference>
<proteinExistence type="predicted"/>
<reference evidence="3 4" key="1">
    <citation type="journal article" date="2015" name="Nature">
        <title>rRNA introns, odd ribosomes, and small enigmatic genomes across a large radiation of phyla.</title>
        <authorList>
            <person name="Brown C.T."/>
            <person name="Hug L.A."/>
            <person name="Thomas B.C."/>
            <person name="Sharon I."/>
            <person name="Castelle C.J."/>
            <person name="Singh A."/>
            <person name="Wilkins M.J."/>
            <person name="Williams K.H."/>
            <person name="Banfield J.F."/>
        </authorList>
    </citation>
    <scope>NUCLEOTIDE SEQUENCE [LARGE SCALE GENOMIC DNA]</scope>
</reference>
<dbReference type="Gene3D" id="3.40.50.300">
    <property type="entry name" value="P-loop containing nucleotide triphosphate hydrolases"/>
    <property type="match status" value="1"/>
</dbReference>
<dbReference type="PANTHER" id="PTHR22683:SF41">
    <property type="entry name" value="DNA TRANSLOCASE FTSK"/>
    <property type="match status" value="1"/>
</dbReference>
<organism evidence="3 4">
    <name type="scientific">candidate division WWE3 bacterium GW2011_GWC2_44_9</name>
    <dbReference type="NCBI Taxonomy" id="1619125"/>
    <lineage>
        <taxon>Bacteria</taxon>
        <taxon>Katanobacteria</taxon>
    </lineage>
</organism>
<evidence type="ECO:0000313" key="4">
    <source>
        <dbReference type="Proteomes" id="UP000034504"/>
    </source>
</evidence>
<dbReference type="InterPro" id="IPR018541">
    <property type="entry name" value="Ftsk_gamma"/>
</dbReference>
<dbReference type="GO" id="GO:0051301">
    <property type="term" value="P:cell division"/>
    <property type="evidence" value="ECO:0007669"/>
    <property type="project" value="UniProtKB-KW"/>
</dbReference>
<dbReference type="PATRIC" id="fig|1619125.3.peg.777"/>
<keyword evidence="3" id="KW-0131">Cell cycle</keyword>
<dbReference type="Proteomes" id="UP000034504">
    <property type="component" value="Unassembled WGS sequence"/>
</dbReference>
<dbReference type="PANTHER" id="PTHR22683">
    <property type="entry name" value="SPORULATION PROTEIN RELATED"/>
    <property type="match status" value="1"/>
</dbReference>
<dbReference type="SMART" id="SM00843">
    <property type="entry name" value="Ftsk_gamma"/>
    <property type="match status" value="1"/>
</dbReference>
<dbReference type="InterPro" id="IPR036388">
    <property type="entry name" value="WH-like_DNA-bd_sf"/>
</dbReference>